<evidence type="ECO:0000256" key="4">
    <source>
        <dbReference type="ARBA" id="ARBA00022596"/>
    </source>
</evidence>
<name>A0ABQ6FCZ8_9RHOO</name>
<comment type="subcellular location">
    <subcellularLocation>
        <location evidence="2">Cell envelope</location>
    </subcellularLocation>
</comment>
<dbReference type="RefSeq" id="WP_284188674.1">
    <property type="nucleotide sequence ID" value="NZ_BSPX01000049.1"/>
</dbReference>
<dbReference type="SUPFAM" id="SSF56762">
    <property type="entry name" value="HydB/Nqo4-like"/>
    <property type="match status" value="1"/>
</dbReference>
<dbReference type="InterPro" id="IPR018194">
    <property type="entry name" value="Ni-dep_hyd_lsu_Ni_BS"/>
</dbReference>
<comment type="caution">
    <text evidence="7">The sequence shown here is derived from an EMBL/GenBank/DDBJ whole genome shotgun (WGS) entry which is preliminary data.</text>
</comment>
<evidence type="ECO:0000256" key="2">
    <source>
        <dbReference type="ARBA" id="ARBA00004196"/>
    </source>
</evidence>
<accession>A0ABQ6FCZ8</accession>
<evidence type="ECO:0000313" key="7">
    <source>
        <dbReference type="EMBL" id="GLT23467.1"/>
    </source>
</evidence>
<dbReference type="PANTHER" id="PTHR42958">
    <property type="entry name" value="HYDROGENASE-2 LARGE CHAIN"/>
    <property type="match status" value="1"/>
</dbReference>
<gene>
    <name evidence="7" type="primary">hybC</name>
    <name evidence="7" type="ORF">GCM10007933_29340</name>
</gene>
<dbReference type="Gene3D" id="1.10.645.10">
    <property type="entry name" value="Cytochrome-c3 Hydrogenase, chain B"/>
    <property type="match status" value="1"/>
</dbReference>
<keyword evidence="8" id="KW-1185">Reference proteome</keyword>
<dbReference type="InterPro" id="IPR029014">
    <property type="entry name" value="NiFe-Hase_large"/>
</dbReference>
<reference evidence="8" key="1">
    <citation type="journal article" date="2019" name="Int. J. Syst. Evol. Microbiol.">
        <title>The Global Catalogue of Microorganisms (GCM) 10K type strain sequencing project: providing services to taxonomists for standard genome sequencing and annotation.</title>
        <authorList>
            <consortium name="The Broad Institute Genomics Platform"/>
            <consortium name="The Broad Institute Genome Sequencing Center for Infectious Disease"/>
            <person name="Wu L."/>
            <person name="Ma J."/>
        </authorList>
    </citation>
    <scope>NUCLEOTIDE SEQUENCE [LARGE SCALE GENOMIC DNA]</scope>
    <source>
        <strain evidence="8">NBRC 102407</strain>
    </source>
</reference>
<comment type="cofactor">
    <cofactor evidence="1">
        <name>Ni(2+)</name>
        <dbReference type="ChEBI" id="CHEBI:49786"/>
    </cofactor>
</comment>
<dbReference type="PROSITE" id="PS00507">
    <property type="entry name" value="NI_HGENASE_L_1"/>
    <property type="match status" value="1"/>
</dbReference>
<evidence type="ECO:0000313" key="8">
    <source>
        <dbReference type="Proteomes" id="UP001157167"/>
    </source>
</evidence>
<sequence>MARTTLNVDLNRVEGDLEFQVDLDGNRIVDARCVGTLFRGFEQLLIGRAPKDGLVITPRVCGICGTAHLYTAALALERLAQLPVPPQATLIRNLCLMAENVQSDLRQSFLFFTPDFIHPRYAGQRLYPDIEAAFAPLKGKVVRSTLAVSRKVVELVAIFGGQWPHSSYMLPGGVTRGASARDLIDCQDIVDQAIEWYERDAIGDSLDNWLALDSSDAFFSWLEADAHAASAIGLLTRFSRAIGLQKIGGGARHFLSAGAWHDPQRWAPPYTDGATLMPAGIYHADGARLEAFDQALVNEHVRHAWYRPYPGGRHPFAGETVPDYQPDTDRYTWAKAPRYGELVVETGPLAELLAGGDALVASLLALEGRNTWLRQFARLRRTAHTLHWMKHHLAELAGLIGTPHYLPPPADAFQNGEGYGFVQAARGTLGHWLQIEDGRISRYQIVTPTAWNASPKDSAGRHGHWEESVIGVELADPADPIEIGHIVRSHDPCLVCTVHFVGSGERHRYGV</sequence>
<dbReference type="EMBL" id="BSPX01000049">
    <property type="protein sequence ID" value="GLT23467.1"/>
    <property type="molecule type" value="Genomic_DNA"/>
</dbReference>
<protein>
    <submittedName>
        <fullName evidence="7">Cytochrome-c3 hydrogenase</fullName>
    </submittedName>
</protein>
<dbReference type="InterPro" id="IPR050867">
    <property type="entry name" value="NiFe/NiFeSe_hydrgnase_LSU"/>
</dbReference>
<dbReference type="PANTHER" id="PTHR42958:SF4">
    <property type="entry name" value="HYDROGENASE EXPRESSION_FORMATION PROTEIN HUPK"/>
    <property type="match status" value="1"/>
</dbReference>
<keyword evidence="6" id="KW-0560">Oxidoreductase</keyword>
<dbReference type="Pfam" id="PF00374">
    <property type="entry name" value="NiFeSe_Hases"/>
    <property type="match status" value="2"/>
</dbReference>
<evidence type="ECO:0000256" key="6">
    <source>
        <dbReference type="ARBA" id="ARBA00023002"/>
    </source>
</evidence>
<dbReference type="Proteomes" id="UP001157167">
    <property type="component" value="Unassembled WGS sequence"/>
</dbReference>
<keyword evidence="5" id="KW-0479">Metal-binding</keyword>
<evidence type="ECO:0000256" key="1">
    <source>
        <dbReference type="ARBA" id="ARBA00001967"/>
    </source>
</evidence>
<comment type="similarity">
    <text evidence="3">Belongs to the [NiFe]/[NiFeSe] hydrogenase large subunit family.</text>
</comment>
<keyword evidence="4" id="KW-0533">Nickel</keyword>
<evidence type="ECO:0000256" key="5">
    <source>
        <dbReference type="ARBA" id="ARBA00022723"/>
    </source>
</evidence>
<organism evidence="7 8">
    <name type="scientific">Zoogloea oryzae</name>
    <dbReference type="NCBI Taxonomy" id="310767"/>
    <lineage>
        <taxon>Bacteria</taxon>
        <taxon>Pseudomonadati</taxon>
        <taxon>Pseudomonadota</taxon>
        <taxon>Betaproteobacteria</taxon>
        <taxon>Rhodocyclales</taxon>
        <taxon>Zoogloeaceae</taxon>
        <taxon>Zoogloea</taxon>
    </lineage>
</organism>
<proteinExistence type="inferred from homology"/>
<evidence type="ECO:0000256" key="3">
    <source>
        <dbReference type="ARBA" id="ARBA00009292"/>
    </source>
</evidence>
<dbReference type="InterPro" id="IPR001501">
    <property type="entry name" value="Ni-dep_hyd_lsu"/>
</dbReference>